<keyword evidence="2" id="KW-0732">Signal</keyword>
<evidence type="ECO:0000256" key="1">
    <source>
        <dbReference type="SAM" id="Phobius"/>
    </source>
</evidence>
<name>A0A514CPT2_9STRA</name>
<dbReference type="AlphaFoldDB" id="A0A514CPT2"/>
<dbReference type="GeneID" id="40865399"/>
<keyword evidence="1" id="KW-0812">Transmembrane</keyword>
<reference evidence="3" key="1">
    <citation type="submission" date="2019-02" db="EMBL/GenBank/DDBJ databases">
        <title>Dictyochophyceae plastid genomes reveal unusual variability of their organisation.</title>
        <authorList>
            <person name="Han K.Y."/>
            <person name="Maciszewski K."/>
            <person name="Graf L."/>
            <person name="Andersen R.A."/>
            <person name="Karnkowska A."/>
            <person name="Yoon H.S."/>
        </authorList>
    </citation>
    <scope>NUCLEOTIDE SEQUENCE</scope>
</reference>
<organism evidence="3">
    <name type="scientific">Rhizochromulina marina</name>
    <dbReference type="NCBI Taxonomy" id="1034831"/>
    <lineage>
        <taxon>Eukaryota</taxon>
        <taxon>Sar</taxon>
        <taxon>Stramenopiles</taxon>
        <taxon>Ochrophyta</taxon>
        <taxon>Dictyochophyceae</taxon>
        <taxon>Rhizochromulinales</taxon>
        <taxon>Rhizochromulina</taxon>
    </lineage>
</organism>
<keyword evidence="3" id="KW-0150">Chloroplast</keyword>
<evidence type="ECO:0000256" key="2">
    <source>
        <dbReference type="SAM" id="SignalP"/>
    </source>
</evidence>
<feature type="transmembrane region" description="Helical" evidence="1">
    <location>
        <begin position="51"/>
        <end position="69"/>
    </location>
</feature>
<gene>
    <name evidence="3" type="primary">secG</name>
</gene>
<keyword evidence="1" id="KW-0472">Membrane</keyword>
<feature type="chain" id="PRO_5022078501" evidence="2">
    <location>
        <begin position="21"/>
        <end position="70"/>
    </location>
</feature>
<dbReference type="EMBL" id="MK561360">
    <property type="protein sequence ID" value="QDH81802.1"/>
    <property type="molecule type" value="Genomic_DNA"/>
</dbReference>
<feature type="signal peptide" evidence="2">
    <location>
        <begin position="1"/>
        <end position="20"/>
    </location>
</feature>
<geneLocation type="chloroplast" evidence="3"/>
<accession>A0A514CPT2</accession>
<protein>
    <submittedName>
        <fullName evidence="3">Preprotein translocase subunit SecG</fullName>
    </submittedName>
</protein>
<dbReference type="RefSeq" id="YP_009674951.1">
    <property type="nucleotide sequence ID" value="NC_043890.1"/>
</dbReference>
<proteinExistence type="predicted"/>
<sequence>MLHIIWLICCCVLISLVILSVPTQDNTAMQSISTTSNSGMVSQSRFQPIDLVIWSLTFFFLIMSSIVFFK</sequence>
<keyword evidence="1" id="KW-1133">Transmembrane helix</keyword>
<evidence type="ECO:0000313" key="3">
    <source>
        <dbReference type="EMBL" id="QDH81802.1"/>
    </source>
</evidence>
<keyword evidence="3" id="KW-0934">Plastid</keyword>